<dbReference type="EMBL" id="CABPSI010000002">
    <property type="protein sequence ID" value="VVE00338.1"/>
    <property type="molecule type" value="Genomic_DNA"/>
</dbReference>
<gene>
    <name evidence="1" type="ORF">PIN31115_02070</name>
</gene>
<sequence>MTSLVRLAGMLPRQPEFRAWLAEAAHQPITADDAAEFIRIACGVDSRRELDANGSAADRFHTIVRRPFLAWRDQHQKKPEA</sequence>
<evidence type="ECO:0000313" key="2">
    <source>
        <dbReference type="Proteomes" id="UP000333828"/>
    </source>
</evidence>
<dbReference type="AlphaFoldDB" id="A0A5E4UK20"/>
<dbReference type="RefSeq" id="WP_150683956.1">
    <property type="nucleotide sequence ID" value="NZ_CABPSI010000002.1"/>
</dbReference>
<proteinExistence type="predicted"/>
<evidence type="ECO:0000313" key="1">
    <source>
        <dbReference type="EMBL" id="VVE00338.1"/>
    </source>
</evidence>
<organism evidence="1 2">
    <name type="scientific">Pandoraea iniqua</name>
    <dbReference type="NCBI Taxonomy" id="2508288"/>
    <lineage>
        <taxon>Bacteria</taxon>
        <taxon>Pseudomonadati</taxon>
        <taxon>Pseudomonadota</taxon>
        <taxon>Betaproteobacteria</taxon>
        <taxon>Burkholderiales</taxon>
        <taxon>Burkholderiaceae</taxon>
        <taxon>Pandoraea</taxon>
    </lineage>
</organism>
<reference evidence="1 2" key="1">
    <citation type="submission" date="2019-08" db="EMBL/GenBank/DDBJ databases">
        <authorList>
            <person name="Peeters C."/>
        </authorList>
    </citation>
    <scope>NUCLEOTIDE SEQUENCE [LARGE SCALE GENOMIC DNA]</scope>
    <source>
        <strain evidence="1 2">LMG 31115</strain>
    </source>
</reference>
<protein>
    <submittedName>
        <fullName evidence="1">Uncharacterized protein</fullName>
    </submittedName>
</protein>
<keyword evidence="2" id="KW-1185">Reference proteome</keyword>
<dbReference type="Proteomes" id="UP000333828">
    <property type="component" value="Unassembled WGS sequence"/>
</dbReference>
<accession>A0A5E4UK20</accession>
<name>A0A5E4UK20_9BURK</name>